<organism evidence="2 3">
    <name type="scientific">Rhodotorula mucilaginosa</name>
    <name type="common">Yeast</name>
    <name type="synonym">Rhodotorula rubra</name>
    <dbReference type="NCBI Taxonomy" id="5537"/>
    <lineage>
        <taxon>Eukaryota</taxon>
        <taxon>Fungi</taxon>
        <taxon>Dikarya</taxon>
        <taxon>Basidiomycota</taxon>
        <taxon>Pucciniomycotina</taxon>
        <taxon>Microbotryomycetes</taxon>
        <taxon>Sporidiobolales</taxon>
        <taxon>Sporidiobolaceae</taxon>
        <taxon>Rhodotorula</taxon>
    </lineage>
</organism>
<proteinExistence type="predicted"/>
<dbReference type="AlphaFoldDB" id="A0A9P6VWG2"/>
<evidence type="ECO:0000313" key="3">
    <source>
        <dbReference type="Proteomes" id="UP000777482"/>
    </source>
</evidence>
<comment type="caution">
    <text evidence="2">The sequence shown here is derived from an EMBL/GenBank/DDBJ whole genome shotgun (WGS) entry which is preliminary data.</text>
</comment>
<name>A0A9P6VWG2_RHOMI</name>
<sequence length="263" mass="28660">MSYPQPPPNAYYGSPQGGPPMQNYYGPPQGGPPMQNYYGQPQPGYAPQPMMQPGMHHNQDRGGGDSGCCGDGSLCPAPEMPLYRPPQVGASASSNGRDHVVCATTLSTVLMASRGPEPAHKEGLELVAFDKAFAIMRTVAPRSSAGQLRGNMSLLTPENRRRCRHNGNRNRARPSRYSFAEADAAAPAAALSGGASAQYFVANVSAAAAERQSEDFRRRIWKWRRRNPDPHFVNLCNKPRPASPYRDSAGRLFSWIATDIDRM</sequence>
<feature type="region of interest" description="Disordered" evidence="1">
    <location>
        <begin position="1"/>
        <end position="70"/>
    </location>
</feature>
<evidence type="ECO:0000313" key="2">
    <source>
        <dbReference type="EMBL" id="KAG0655867.1"/>
    </source>
</evidence>
<gene>
    <name evidence="2" type="ORF">C6P46_000572</name>
</gene>
<feature type="compositionally biased region" description="Low complexity" evidence="1">
    <location>
        <begin position="19"/>
        <end position="55"/>
    </location>
</feature>
<dbReference type="Proteomes" id="UP000777482">
    <property type="component" value="Unassembled WGS sequence"/>
</dbReference>
<evidence type="ECO:0000256" key="1">
    <source>
        <dbReference type="SAM" id="MobiDB-lite"/>
    </source>
</evidence>
<keyword evidence="3" id="KW-1185">Reference proteome</keyword>
<protein>
    <submittedName>
        <fullName evidence="2">Uncharacterized protein</fullName>
    </submittedName>
</protein>
<accession>A0A9P6VWG2</accession>
<reference evidence="2 3" key="1">
    <citation type="submission" date="2020-11" db="EMBL/GenBank/DDBJ databases">
        <title>Kefir isolates.</title>
        <authorList>
            <person name="Marcisauskas S."/>
            <person name="Kim Y."/>
            <person name="Blasche S."/>
        </authorList>
    </citation>
    <scope>NUCLEOTIDE SEQUENCE [LARGE SCALE GENOMIC DNA]</scope>
    <source>
        <strain evidence="2 3">KR</strain>
    </source>
</reference>
<dbReference type="EMBL" id="PUHQ01000109">
    <property type="protein sequence ID" value="KAG0655867.1"/>
    <property type="molecule type" value="Genomic_DNA"/>
</dbReference>